<keyword evidence="3" id="KW-0489">Methyltransferase</keyword>
<dbReference type="InterPro" id="IPR000878">
    <property type="entry name" value="4pyrrol_Mease"/>
</dbReference>
<feature type="domain" description="NTP pyrophosphohydrolase MazG-like" evidence="2">
    <location>
        <begin position="398"/>
        <end position="454"/>
    </location>
</feature>
<dbReference type="InterPro" id="IPR048015">
    <property type="entry name" value="NTP-PPase_MazG-like_N"/>
</dbReference>
<dbReference type="SUPFAM" id="SSF53790">
    <property type="entry name" value="Tetrapyrrole methylase"/>
    <property type="match status" value="1"/>
</dbReference>
<dbReference type="Gene3D" id="1.10.287.1080">
    <property type="entry name" value="MazG-like"/>
    <property type="match status" value="2"/>
</dbReference>
<dbReference type="GO" id="GO:0046052">
    <property type="term" value="P:UTP catabolic process"/>
    <property type="evidence" value="ECO:0007669"/>
    <property type="project" value="TreeGrafter"/>
</dbReference>
<protein>
    <submittedName>
        <fullName evidence="3">Tetrapyrrole methylase family protein / MazG family protein</fullName>
    </submittedName>
</protein>
<dbReference type="GO" id="GO:0047429">
    <property type="term" value="F:nucleoside triphosphate diphosphatase activity"/>
    <property type="evidence" value="ECO:0007669"/>
    <property type="project" value="InterPro"/>
</dbReference>
<dbReference type="PANTHER" id="PTHR30522">
    <property type="entry name" value="NUCLEOSIDE TRIPHOSPHATE PYROPHOSPHOHYDROLASE"/>
    <property type="match status" value="1"/>
</dbReference>
<dbReference type="Proteomes" id="UP000199318">
    <property type="component" value="Unassembled WGS sequence"/>
</dbReference>
<dbReference type="InterPro" id="IPR004518">
    <property type="entry name" value="MazG-like_dom"/>
</dbReference>
<accession>A0A1H9VRT7</accession>
<dbReference type="Pfam" id="PF03819">
    <property type="entry name" value="MazG"/>
    <property type="match status" value="2"/>
</dbReference>
<feature type="domain" description="Tetrapyrrole methylase" evidence="1">
    <location>
        <begin position="7"/>
        <end position="204"/>
    </location>
</feature>
<dbReference type="Pfam" id="PF00590">
    <property type="entry name" value="TP_methylase"/>
    <property type="match status" value="1"/>
</dbReference>
<dbReference type="InterPro" id="IPR048011">
    <property type="entry name" value="NTP-PPase_MazG-like_C"/>
</dbReference>
<evidence type="ECO:0000259" key="1">
    <source>
        <dbReference type="Pfam" id="PF00590"/>
    </source>
</evidence>
<dbReference type="GO" id="GO:0046081">
    <property type="term" value="P:dUTP catabolic process"/>
    <property type="evidence" value="ECO:0007669"/>
    <property type="project" value="TreeGrafter"/>
</dbReference>
<gene>
    <name evidence="3" type="ORF">SAMN05444126_12331</name>
</gene>
<dbReference type="OrthoDB" id="9808939at2"/>
<proteinExistence type="predicted"/>
<dbReference type="FunFam" id="1.10.287.1080:FF:000003">
    <property type="entry name" value="Nucleoside triphosphate pyrophosphohydrolase"/>
    <property type="match status" value="1"/>
</dbReference>
<dbReference type="GO" id="GO:0006950">
    <property type="term" value="P:response to stress"/>
    <property type="evidence" value="ECO:0007669"/>
    <property type="project" value="UniProtKB-ARBA"/>
</dbReference>
<sequence>MKPQIEIIGLGAGDIDQLPLGVYKQLQRADEVHVRTKDHPLVTDLEAEGIRFTGYDKVYEAHDDFEQVYAQIAASVLEKAEQQGTLVYAVPGHPLVAELTVKKLLESEWADVHIRGGQSFLDPLFSALKIDPIEGFQLLDGLAMSAEDVSLTAHTVIAQVFDDLSASHVKLKLMERLPDDMIVKVVTAAGTENETISTIALYELDRARGLSNLTAVYVPPVTDESLLYGEFSKLRDVIRELRGPNGCPWDKKQTHASLKRYAIEEVYELIDAIDAEDDDHMVEELGDVLLQVLLHAQIGEDEGFYNMEDVIAGLTDKMIRRHPHVFGETSAETDEDVVRNWEAIKQQEKEPQSAEGAASSLLDGIPASLPALLKAYNVQKKAAKVGFDWGDEAPMWMKLQEELAEWLTAVKAGDQTEAAAEFGDVLFAFVNLARFHQIEPEEALQKTTAKFMKRFEYIETKLAQKRVSWEDKSLAELDELWEEAKKIETGGEADENR</sequence>
<dbReference type="CDD" id="cd11723">
    <property type="entry name" value="YabN_N_like"/>
    <property type="match status" value="1"/>
</dbReference>
<dbReference type="NCBIfam" id="NF007113">
    <property type="entry name" value="PRK09562.1"/>
    <property type="match status" value="1"/>
</dbReference>
<dbReference type="NCBIfam" id="TIGR00444">
    <property type="entry name" value="mazG"/>
    <property type="match status" value="1"/>
</dbReference>
<dbReference type="GO" id="GO:0006203">
    <property type="term" value="P:dGTP catabolic process"/>
    <property type="evidence" value="ECO:0007669"/>
    <property type="project" value="TreeGrafter"/>
</dbReference>
<dbReference type="RefSeq" id="WP_093074038.1">
    <property type="nucleotide sequence ID" value="NZ_FOGV01000023.1"/>
</dbReference>
<dbReference type="GO" id="GO:0008168">
    <property type="term" value="F:methyltransferase activity"/>
    <property type="evidence" value="ECO:0007669"/>
    <property type="project" value="UniProtKB-KW"/>
</dbReference>
<dbReference type="InterPro" id="IPR011551">
    <property type="entry name" value="NTP_PyrPHydrolase_MazG"/>
</dbReference>
<dbReference type="GO" id="GO:0046076">
    <property type="term" value="P:dTTP catabolic process"/>
    <property type="evidence" value="ECO:0007669"/>
    <property type="project" value="TreeGrafter"/>
</dbReference>
<keyword evidence="3" id="KW-0808">Transferase</keyword>
<comment type="caution">
    <text evidence="3">The sequence shown here is derived from an EMBL/GenBank/DDBJ whole genome shotgun (WGS) entry which is preliminary data.</text>
</comment>
<dbReference type="AlphaFoldDB" id="A0A1H9VRT7"/>
<dbReference type="InterPro" id="IPR014777">
    <property type="entry name" value="4pyrrole_Mease_sub1"/>
</dbReference>
<dbReference type="Gene3D" id="3.40.1010.10">
    <property type="entry name" value="Cobalt-precorrin-4 Transmethylase, Domain 1"/>
    <property type="match status" value="1"/>
</dbReference>
<dbReference type="SUPFAM" id="SSF101386">
    <property type="entry name" value="all-alpha NTP pyrophosphatases"/>
    <property type="match status" value="2"/>
</dbReference>
<reference evidence="4" key="1">
    <citation type="submission" date="2016-10" db="EMBL/GenBank/DDBJ databases">
        <authorList>
            <person name="de Groot N.N."/>
        </authorList>
    </citation>
    <scope>NUCLEOTIDE SEQUENCE [LARGE SCALE GENOMIC DNA]</scope>
    <source>
        <strain evidence="4">10nlg</strain>
    </source>
</reference>
<dbReference type="PANTHER" id="PTHR30522:SF0">
    <property type="entry name" value="NUCLEOSIDE TRIPHOSPHATE PYROPHOSPHOHYDROLASE"/>
    <property type="match status" value="1"/>
</dbReference>
<feature type="domain" description="NTP pyrophosphohydrolase MazG-like" evidence="2">
    <location>
        <begin position="253"/>
        <end position="326"/>
    </location>
</feature>
<dbReference type="GO" id="GO:0032259">
    <property type="term" value="P:methylation"/>
    <property type="evidence" value="ECO:0007669"/>
    <property type="project" value="UniProtKB-KW"/>
</dbReference>
<keyword evidence="4" id="KW-1185">Reference proteome</keyword>
<evidence type="ECO:0000313" key="4">
    <source>
        <dbReference type="Proteomes" id="UP000199318"/>
    </source>
</evidence>
<evidence type="ECO:0000313" key="3">
    <source>
        <dbReference type="EMBL" id="SES24446.1"/>
    </source>
</evidence>
<evidence type="ECO:0000259" key="2">
    <source>
        <dbReference type="Pfam" id="PF03819"/>
    </source>
</evidence>
<dbReference type="GO" id="GO:0046047">
    <property type="term" value="P:TTP catabolic process"/>
    <property type="evidence" value="ECO:0007669"/>
    <property type="project" value="TreeGrafter"/>
</dbReference>
<name>A0A1H9VRT7_9BACI</name>
<dbReference type="GO" id="GO:0046061">
    <property type="term" value="P:dATP catabolic process"/>
    <property type="evidence" value="ECO:0007669"/>
    <property type="project" value="TreeGrafter"/>
</dbReference>
<dbReference type="InterPro" id="IPR035996">
    <property type="entry name" value="4pyrrol_Methylase_sf"/>
</dbReference>
<dbReference type="PIRSF" id="PIRSF002845">
    <property type="entry name" value="Ttrprl_mtas_MazG"/>
    <property type="match status" value="1"/>
</dbReference>
<dbReference type="CDD" id="cd11529">
    <property type="entry name" value="NTP-PPase_MazG_Cterm"/>
    <property type="match status" value="1"/>
</dbReference>
<dbReference type="FunFam" id="1.10.287.1080:FF:000001">
    <property type="entry name" value="Nucleoside triphosphate pyrophosphohydrolase"/>
    <property type="match status" value="1"/>
</dbReference>
<dbReference type="STRING" id="1464123.SAMN05444126_12331"/>
<dbReference type="InterPro" id="IPR035013">
    <property type="entry name" value="YabN_N"/>
</dbReference>
<dbReference type="InterPro" id="IPR024180">
    <property type="entry name" value="Tetrapyrrole_Mease/MazG_pred"/>
</dbReference>
<dbReference type="CDD" id="cd11528">
    <property type="entry name" value="NTP-PPase_MazG_Nterm"/>
    <property type="match status" value="1"/>
</dbReference>
<organism evidence="3 4">
    <name type="scientific">Salisediminibacterium halotolerans</name>
    <dbReference type="NCBI Taxonomy" id="517425"/>
    <lineage>
        <taxon>Bacteria</taxon>
        <taxon>Bacillati</taxon>
        <taxon>Bacillota</taxon>
        <taxon>Bacilli</taxon>
        <taxon>Bacillales</taxon>
        <taxon>Bacillaceae</taxon>
        <taxon>Salisediminibacterium</taxon>
    </lineage>
</organism>
<dbReference type="EMBL" id="FOGV01000023">
    <property type="protein sequence ID" value="SES24446.1"/>
    <property type="molecule type" value="Genomic_DNA"/>
</dbReference>